<dbReference type="STRING" id="742152.A0A2H3JNB8"/>
<dbReference type="OMA" id="TEQLWFV"/>
<evidence type="ECO:0000313" key="5">
    <source>
        <dbReference type="Proteomes" id="UP000218811"/>
    </source>
</evidence>
<dbReference type="CDD" id="cd19165">
    <property type="entry name" value="HemeO"/>
    <property type="match status" value="1"/>
</dbReference>
<evidence type="ECO:0000256" key="1">
    <source>
        <dbReference type="ARBA" id="ARBA00022617"/>
    </source>
</evidence>
<sequence>MDYSLPLATLLRTSTAAAHNAVEKTQGAGWLARGELDQDEYARLLMMLWHVYDAIERAYDEHQSHPVLSHTYNSPLLARAPLLSADISYYLDTDESTWRSHPAHVALMASPPSALSRYLARIQDIAQSADPSPLLAHAYVRYLGDLSGGQVIRNRIVKSYGLSDGRGVAFYEFKSLGGTGPATIGDMKKIKEWYRGSMNSSVGDNQALKAAIVEEANVAFELNGGLFAALKAPRLSVSTTPALPLLGEPSTPVISSIDDKAVEESGKVVFEQSEPEKTYQLSSVLAVVAAMSLAHFLLVVGGFTGDRGLAKLQALKDWLSF</sequence>
<keyword evidence="2" id="KW-0479">Metal-binding</keyword>
<protein>
    <recommendedName>
        <fullName evidence="6">Heme oxygenase-like protein</fullName>
    </recommendedName>
</protein>
<keyword evidence="1" id="KW-0349">Heme</keyword>
<keyword evidence="5" id="KW-1185">Reference proteome</keyword>
<dbReference type="AlphaFoldDB" id="A0A2H3JNB8"/>
<dbReference type="InterPro" id="IPR016053">
    <property type="entry name" value="Haem_Oase-like"/>
</dbReference>
<dbReference type="Gene3D" id="1.20.910.10">
    <property type="entry name" value="Heme oxygenase-like"/>
    <property type="match status" value="1"/>
</dbReference>
<dbReference type="OrthoDB" id="652091at2759"/>
<dbReference type="Pfam" id="PF01126">
    <property type="entry name" value="Heme_oxygenase"/>
    <property type="match status" value="1"/>
</dbReference>
<evidence type="ECO:0008006" key="6">
    <source>
        <dbReference type="Google" id="ProtNLM"/>
    </source>
</evidence>
<evidence type="ECO:0000313" key="4">
    <source>
        <dbReference type="EMBL" id="PCH40299.1"/>
    </source>
</evidence>
<name>A0A2H3JNB8_WOLCO</name>
<dbReference type="PANTHER" id="PTHR10720">
    <property type="entry name" value="HEME OXYGENASE"/>
    <property type="match status" value="1"/>
</dbReference>
<dbReference type="GO" id="GO:0006788">
    <property type="term" value="P:heme oxidation"/>
    <property type="evidence" value="ECO:0007669"/>
    <property type="project" value="InterPro"/>
</dbReference>
<dbReference type="GO" id="GO:0046872">
    <property type="term" value="F:metal ion binding"/>
    <property type="evidence" value="ECO:0007669"/>
    <property type="project" value="UniProtKB-KW"/>
</dbReference>
<dbReference type="PANTHER" id="PTHR10720:SF0">
    <property type="entry name" value="HEME OXYGENASE"/>
    <property type="match status" value="1"/>
</dbReference>
<keyword evidence="3" id="KW-0408">Iron</keyword>
<dbReference type="EMBL" id="KB468053">
    <property type="protein sequence ID" value="PCH40299.1"/>
    <property type="molecule type" value="Genomic_DNA"/>
</dbReference>
<gene>
    <name evidence="4" type="ORF">WOLCODRAFT_117037</name>
</gene>
<dbReference type="InterPro" id="IPR016084">
    <property type="entry name" value="Haem_Oase-like_multi-hlx"/>
</dbReference>
<proteinExistence type="predicted"/>
<dbReference type="Proteomes" id="UP000218811">
    <property type="component" value="Unassembled WGS sequence"/>
</dbReference>
<reference evidence="4 5" key="1">
    <citation type="journal article" date="2012" name="Science">
        <title>The Paleozoic origin of enzymatic lignin decomposition reconstructed from 31 fungal genomes.</title>
        <authorList>
            <person name="Floudas D."/>
            <person name="Binder M."/>
            <person name="Riley R."/>
            <person name="Barry K."/>
            <person name="Blanchette R.A."/>
            <person name="Henrissat B."/>
            <person name="Martinez A.T."/>
            <person name="Otillar R."/>
            <person name="Spatafora J.W."/>
            <person name="Yadav J.S."/>
            <person name="Aerts A."/>
            <person name="Benoit I."/>
            <person name="Boyd A."/>
            <person name="Carlson A."/>
            <person name="Copeland A."/>
            <person name="Coutinho P.M."/>
            <person name="de Vries R.P."/>
            <person name="Ferreira P."/>
            <person name="Findley K."/>
            <person name="Foster B."/>
            <person name="Gaskell J."/>
            <person name="Glotzer D."/>
            <person name="Gorecki P."/>
            <person name="Heitman J."/>
            <person name="Hesse C."/>
            <person name="Hori C."/>
            <person name="Igarashi K."/>
            <person name="Jurgens J.A."/>
            <person name="Kallen N."/>
            <person name="Kersten P."/>
            <person name="Kohler A."/>
            <person name="Kuees U."/>
            <person name="Kumar T.K.A."/>
            <person name="Kuo A."/>
            <person name="LaButti K."/>
            <person name="Larrondo L.F."/>
            <person name="Lindquist E."/>
            <person name="Ling A."/>
            <person name="Lombard V."/>
            <person name="Lucas S."/>
            <person name="Lundell T."/>
            <person name="Martin R."/>
            <person name="McLaughlin D.J."/>
            <person name="Morgenstern I."/>
            <person name="Morin E."/>
            <person name="Murat C."/>
            <person name="Nagy L.G."/>
            <person name="Nolan M."/>
            <person name="Ohm R.A."/>
            <person name="Patyshakuliyeva A."/>
            <person name="Rokas A."/>
            <person name="Ruiz-Duenas F.J."/>
            <person name="Sabat G."/>
            <person name="Salamov A."/>
            <person name="Samejima M."/>
            <person name="Schmutz J."/>
            <person name="Slot J.C."/>
            <person name="St John F."/>
            <person name="Stenlid J."/>
            <person name="Sun H."/>
            <person name="Sun S."/>
            <person name="Syed K."/>
            <person name="Tsang A."/>
            <person name="Wiebenga A."/>
            <person name="Young D."/>
            <person name="Pisabarro A."/>
            <person name="Eastwood D.C."/>
            <person name="Martin F."/>
            <person name="Cullen D."/>
            <person name="Grigoriev I.V."/>
            <person name="Hibbett D.S."/>
        </authorList>
    </citation>
    <scope>NUCLEOTIDE SEQUENCE [LARGE SCALE GENOMIC DNA]</scope>
    <source>
        <strain evidence="4 5">MD-104</strain>
    </source>
</reference>
<accession>A0A2H3JNB8</accession>
<dbReference type="GO" id="GO:0004392">
    <property type="term" value="F:heme oxygenase (decyclizing) activity"/>
    <property type="evidence" value="ECO:0007669"/>
    <property type="project" value="InterPro"/>
</dbReference>
<evidence type="ECO:0000256" key="3">
    <source>
        <dbReference type="ARBA" id="ARBA00023004"/>
    </source>
</evidence>
<evidence type="ECO:0000256" key="2">
    <source>
        <dbReference type="ARBA" id="ARBA00022723"/>
    </source>
</evidence>
<dbReference type="InterPro" id="IPR002051">
    <property type="entry name" value="Haem_Oase"/>
</dbReference>
<organism evidence="4 5">
    <name type="scientific">Wolfiporia cocos (strain MD-104)</name>
    <name type="common">Brown rot fungus</name>
    <dbReference type="NCBI Taxonomy" id="742152"/>
    <lineage>
        <taxon>Eukaryota</taxon>
        <taxon>Fungi</taxon>
        <taxon>Dikarya</taxon>
        <taxon>Basidiomycota</taxon>
        <taxon>Agaricomycotina</taxon>
        <taxon>Agaricomycetes</taxon>
        <taxon>Polyporales</taxon>
        <taxon>Phaeolaceae</taxon>
        <taxon>Wolfiporia</taxon>
    </lineage>
</organism>
<dbReference type="SUPFAM" id="SSF48613">
    <property type="entry name" value="Heme oxygenase-like"/>
    <property type="match status" value="1"/>
</dbReference>